<evidence type="ECO:0000313" key="2">
    <source>
        <dbReference type="EMBL" id="KQJ83105.2"/>
    </source>
</evidence>
<feature type="region of interest" description="Disordered" evidence="1">
    <location>
        <begin position="1"/>
        <end position="21"/>
    </location>
</feature>
<reference evidence="2 3" key="1">
    <citation type="journal article" date="2010" name="Nature">
        <title>Genome sequencing and analysis of the model grass Brachypodium distachyon.</title>
        <authorList>
            <consortium name="International Brachypodium Initiative"/>
        </authorList>
    </citation>
    <scope>NUCLEOTIDE SEQUENCE [LARGE SCALE GENOMIC DNA]</scope>
    <source>
        <strain evidence="2 3">Bd21</strain>
    </source>
</reference>
<evidence type="ECO:0000313" key="4">
    <source>
        <dbReference type="Proteomes" id="UP000008810"/>
    </source>
</evidence>
<dbReference type="EnsemblPlants" id="KQJ83105">
    <property type="protein sequence ID" value="KQJ83105"/>
    <property type="gene ID" value="BRADI_5g12995v3"/>
</dbReference>
<feature type="region of interest" description="Disordered" evidence="1">
    <location>
        <begin position="60"/>
        <end position="85"/>
    </location>
</feature>
<gene>
    <name evidence="2" type="ORF">BRADI_5g12995v3</name>
</gene>
<reference evidence="3" key="3">
    <citation type="submission" date="2018-08" db="UniProtKB">
        <authorList>
            <consortium name="EnsemblPlants"/>
        </authorList>
    </citation>
    <scope>IDENTIFICATION</scope>
    <source>
        <strain evidence="3">cv. Bd21</strain>
    </source>
</reference>
<dbReference type="EMBL" id="CM000884">
    <property type="protein sequence ID" value="KQJ83105.2"/>
    <property type="molecule type" value="Genomic_DNA"/>
</dbReference>
<dbReference type="InParanoid" id="A0A0Q3P316"/>
<name>A0A0Q3P316_BRADI</name>
<reference evidence="2" key="2">
    <citation type="submission" date="2017-06" db="EMBL/GenBank/DDBJ databases">
        <title>WGS assembly of Brachypodium distachyon.</title>
        <authorList>
            <consortium name="The International Brachypodium Initiative"/>
            <person name="Lucas S."/>
            <person name="Harmon-Smith M."/>
            <person name="Lail K."/>
            <person name="Tice H."/>
            <person name="Grimwood J."/>
            <person name="Bruce D."/>
            <person name="Barry K."/>
            <person name="Shu S."/>
            <person name="Lindquist E."/>
            <person name="Wang M."/>
            <person name="Pitluck S."/>
            <person name="Vogel J.P."/>
            <person name="Garvin D.F."/>
            <person name="Mockler T.C."/>
            <person name="Schmutz J."/>
            <person name="Rokhsar D."/>
            <person name="Bevan M.W."/>
        </authorList>
    </citation>
    <scope>NUCLEOTIDE SEQUENCE</scope>
    <source>
        <strain evidence="2">Bd21</strain>
    </source>
</reference>
<proteinExistence type="predicted"/>
<dbReference type="AlphaFoldDB" id="A0A0Q3P316"/>
<evidence type="ECO:0000256" key="1">
    <source>
        <dbReference type="SAM" id="MobiDB-lite"/>
    </source>
</evidence>
<accession>A0A0Q3P316</accession>
<evidence type="ECO:0000313" key="3">
    <source>
        <dbReference type="EnsemblPlants" id="KQJ83105"/>
    </source>
</evidence>
<dbReference type="Gramene" id="KQJ83105">
    <property type="protein sequence ID" value="KQJ83105"/>
    <property type="gene ID" value="BRADI_5g12995v3"/>
</dbReference>
<dbReference type="Proteomes" id="UP000008810">
    <property type="component" value="Chromosome 5"/>
</dbReference>
<keyword evidence="4" id="KW-1185">Reference proteome</keyword>
<protein>
    <submittedName>
        <fullName evidence="2 3">Uncharacterized protein</fullName>
    </submittedName>
</protein>
<sequence>MGRVRPPRASYAPTGAGGLALRPQQLAEAKWPSGPHERDVIKNERLFPFAARRGVVALRPRPSRATLPPPHHLPAAPSRRRDADMGGVTSTIAARFAFFPPTPPSPNPRDLLGPRTPPRDGDGDSSSGAAQEEDGTEVVHLRTRRGNEIVGVGGVTSTIAARFAIFPPTPPSPNYPSSPSVRASIGPSPIPPRLQPPPVSLPNPSHIRPLAAAWPPRRVRLRTACLATIFAWPPSHFSPHLGLCCTTGGATDRTLTSPASLVRPPPPPLHVGHRRGCARRGAALGFWSSSASRASFTAGYSPGLPLVRRLAISRPSSITSRCSTKCIARTGLAATALG</sequence>
<organism evidence="2">
    <name type="scientific">Brachypodium distachyon</name>
    <name type="common">Purple false brome</name>
    <name type="synonym">Trachynia distachya</name>
    <dbReference type="NCBI Taxonomy" id="15368"/>
    <lineage>
        <taxon>Eukaryota</taxon>
        <taxon>Viridiplantae</taxon>
        <taxon>Streptophyta</taxon>
        <taxon>Embryophyta</taxon>
        <taxon>Tracheophyta</taxon>
        <taxon>Spermatophyta</taxon>
        <taxon>Magnoliopsida</taxon>
        <taxon>Liliopsida</taxon>
        <taxon>Poales</taxon>
        <taxon>Poaceae</taxon>
        <taxon>BOP clade</taxon>
        <taxon>Pooideae</taxon>
        <taxon>Stipodae</taxon>
        <taxon>Brachypodieae</taxon>
        <taxon>Brachypodium</taxon>
    </lineage>
</organism>
<feature type="region of interest" description="Disordered" evidence="1">
    <location>
        <begin position="97"/>
        <end position="140"/>
    </location>
</feature>